<evidence type="ECO:0000313" key="3">
    <source>
        <dbReference type="Proteomes" id="UP000324222"/>
    </source>
</evidence>
<keyword evidence="3" id="KW-1185">Reference proteome</keyword>
<evidence type="ECO:0000313" key="2">
    <source>
        <dbReference type="EMBL" id="MPC74310.1"/>
    </source>
</evidence>
<feature type="region of interest" description="Disordered" evidence="1">
    <location>
        <begin position="1"/>
        <end position="53"/>
    </location>
</feature>
<dbReference type="Proteomes" id="UP000324222">
    <property type="component" value="Unassembled WGS sequence"/>
</dbReference>
<organism evidence="2 3">
    <name type="scientific">Portunus trituberculatus</name>
    <name type="common">Swimming crab</name>
    <name type="synonym">Neptunus trituberculatus</name>
    <dbReference type="NCBI Taxonomy" id="210409"/>
    <lineage>
        <taxon>Eukaryota</taxon>
        <taxon>Metazoa</taxon>
        <taxon>Ecdysozoa</taxon>
        <taxon>Arthropoda</taxon>
        <taxon>Crustacea</taxon>
        <taxon>Multicrustacea</taxon>
        <taxon>Malacostraca</taxon>
        <taxon>Eumalacostraca</taxon>
        <taxon>Eucarida</taxon>
        <taxon>Decapoda</taxon>
        <taxon>Pleocyemata</taxon>
        <taxon>Brachyura</taxon>
        <taxon>Eubrachyura</taxon>
        <taxon>Portunoidea</taxon>
        <taxon>Portunidae</taxon>
        <taxon>Portuninae</taxon>
        <taxon>Portunus</taxon>
    </lineage>
</organism>
<proteinExistence type="predicted"/>
<name>A0A5B7HPE4_PORTR</name>
<dbReference type="OrthoDB" id="331341at2759"/>
<dbReference type="AlphaFoldDB" id="A0A5B7HPE4"/>
<dbReference type="EMBL" id="VSRR010038680">
    <property type="protein sequence ID" value="MPC74310.1"/>
    <property type="molecule type" value="Genomic_DNA"/>
</dbReference>
<protein>
    <submittedName>
        <fullName evidence="2">CD2 antigen cytoplasmic tail-binding protein 2</fullName>
    </submittedName>
</protein>
<comment type="caution">
    <text evidence="2">The sequence shown here is derived from an EMBL/GenBank/DDBJ whole genome shotgun (WGS) entry which is preliminary data.</text>
</comment>
<reference evidence="2 3" key="1">
    <citation type="submission" date="2019-05" db="EMBL/GenBank/DDBJ databases">
        <title>Another draft genome of Portunus trituberculatus and its Hox gene families provides insights of decapod evolution.</title>
        <authorList>
            <person name="Jeong J.-H."/>
            <person name="Song I."/>
            <person name="Kim S."/>
            <person name="Choi T."/>
            <person name="Kim D."/>
            <person name="Ryu S."/>
            <person name="Kim W."/>
        </authorList>
    </citation>
    <scope>NUCLEOTIDE SEQUENCE [LARGE SCALE GENOMIC DNA]</scope>
    <source>
        <tissue evidence="2">Muscle</tissue>
    </source>
</reference>
<sequence>MADTWEQKTGRVSSQRKREGAPQRLGGNKKISSAQKWKLKKTGGDGSESGSQKMSSFLKLTELANKIIETGNMDIYQETYEMIKLKVHSAGIQ</sequence>
<gene>
    <name evidence="2" type="primary">holn1</name>
    <name evidence="2" type="ORF">E2C01_068667</name>
</gene>
<accession>A0A5B7HPE4</accession>
<evidence type="ECO:0000256" key="1">
    <source>
        <dbReference type="SAM" id="MobiDB-lite"/>
    </source>
</evidence>